<accession>A0A9N9SPT1</accession>
<sequence length="112" mass="12611">MKNHRSPGDDGLVIEGIKAGGEIILKSVSELFNKCLHEGTIPKDWNNAVRVLLQKKGDNTKLENYRPISLLTYMYKLFTEILTKRLTPLLDMAQMTGRICIPYGTFASICIP</sequence>
<dbReference type="AlphaFoldDB" id="A0A9N9SPT1"/>
<organism evidence="1 2">
    <name type="scientific">Diabrotica balteata</name>
    <name type="common">Banded cucumber beetle</name>
    <dbReference type="NCBI Taxonomy" id="107213"/>
    <lineage>
        <taxon>Eukaryota</taxon>
        <taxon>Metazoa</taxon>
        <taxon>Ecdysozoa</taxon>
        <taxon>Arthropoda</taxon>
        <taxon>Hexapoda</taxon>
        <taxon>Insecta</taxon>
        <taxon>Pterygota</taxon>
        <taxon>Neoptera</taxon>
        <taxon>Endopterygota</taxon>
        <taxon>Coleoptera</taxon>
        <taxon>Polyphaga</taxon>
        <taxon>Cucujiformia</taxon>
        <taxon>Chrysomeloidea</taxon>
        <taxon>Chrysomelidae</taxon>
        <taxon>Galerucinae</taxon>
        <taxon>Diabroticina</taxon>
        <taxon>Diabroticites</taxon>
        <taxon>Diabrotica</taxon>
    </lineage>
</organism>
<reference evidence="1" key="1">
    <citation type="submission" date="2022-01" db="EMBL/GenBank/DDBJ databases">
        <authorList>
            <person name="King R."/>
        </authorList>
    </citation>
    <scope>NUCLEOTIDE SEQUENCE</scope>
</reference>
<proteinExistence type="predicted"/>
<gene>
    <name evidence="1" type="ORF">DIABBA_LOCUS2263</name>
</gene>
<dbReference type="Proteomes" id="UP001153709">
    <property type="component" value="Chromosome 10"/>
</dbReference>
<dbReference type="EMBL" id="OU898285">
    <property type="protein sequence ID" value="CAG9828336.1"/>
    <property type="molecule type" value="Genomic_DNA"/>
</dbReference>
<dbReference type="OrthoDB" id="6772200at2759"/>
<evidence type="ECO:0000313" key="2">
    <source>
        <dbReference type="Proteomes" id="UP001153709"/>
    </source>
</evidence>
<protein>
    <recommendedName>
        <fullName evidence="3">Reverse transcriptase domain-containing protein</fullName>
    </recommendedName>
</protein>
<keyword evidence="2" id="KW-1185">Reference proteome</keyword>
<name>A0A9N9SPT1_DIABA</name>
<dbReference type="PANTHER" id="PTHR19446">
    <property type="entry name" value="REVERSE TRANSCRIPTASES"/>
    <property type="match status" value="1"/>
</dbReference>
<evidence type="ECO:0000313" key="1">
    <source>
        <dbReference type="EMBL" id="CAG9828336.1"/>
    </source>
</evidence>
<evidence type="ECO:0008006" key="3">
    <source>
        <dbReference type="Google" id="ProtNLM"/>
    </source>
</evidence>